<proteinExistence type="predicted"/>
<dbReference type="EMBL" id="QTSX02005129">
    <property type="protein sequence ID" value="KAJ9060820.1"/>
    <property type="molecule type" value="Genomic_DNA"/>
</dbReference>
<name>A0ACC2SEQ3_9FUNG</name>
<comment type="caution">
    <text evidence="1">The sequence shown here is derived from an EMBL/GenBank/DDBJ whole genome shotgun (WGS) entry which is preliminary data.</text>
</comment>
<evidence type="ECO:0000313" key="1">
    <source>
        <dbReference type="EMBL" id="KAJ9060820.1"/>
    </source>
</evidence>
<accession>A0ACC2SEQ3</accession>
<reference evidence="1" key="1">
    <citation type="submission" date="2022-04" db="EMBL/GenBank/DDBJ databases">
        <title>Genome of the entomopathogenic fungus Entomophthora muscae.</title>
        <authorList>
            <person name="Elya C."/>
            <person name="Lovett B.R."/>
            <person name="Lee E."/>
            <person name="Macias A.M."/>
            <person name="Hajek A.E."/>
            <person name="De Bivort B.L."/>
            <person name="Kasson M.T."/>
            <person name="De Fine Licht H.H."/>
            <person name="Stajich J.E."/>
        </authorList>
    </citation>
    <scope>NUCLEOTIDE SEQUENCE</scope>
    <source>
        <strain evidence="1">Berkeley</strain>
    </source>
</reference>
<organism evidence="1 2">
    <name type="scientific">Entomophthora muscae</name>
    <dbReference type="NCBI Taxonomy" id="34485"/>
    <lineage>
        <taxon>Eukaryota</taxon>
        <taxon>Fungi</taxon>
        <taxon>Fungi incertae sedis</taxon>
        <taxon>Zoopagomycota</taxon>
        <taxon>Entomophthoromycotina</taxon>
        <taxon>Entomophthoromycetes</taxon>
        <taxon>Entomophthorales</taxon>
        <taxon>Entomophthoraceae</taxon>
        <taxon>Entomophthora</taxon>
    </lineage>
</organism>
<evidence type="ECO:0000313" key="2">
    <source>
        <dbReference type="Proteomes" id="UP001165960"/>
    </source>
</evidence>
<keyword evidence="2" id="KW-1185">Reference proteome</keyword>
<protein>
    <submittedName>
        <fullName evidence="1">Uncharacterized protein</fullName>
    </submittedName>
</protein>
<dbReference type="Proteomes" id="UP001165960">
    <property type="component" value="Unassembled WGS sequence"/>
</dbReference>
<sequence length="505" mass="57673">MQETWFQRFKVQKAKLKLGSFIVNLPENDATFEDRIDQEKAYFHGEFPWNKVDGTLKNYLGVKNFLRALKAEFASEINTLRILRCKVTELIRAAEKELSALPKPLNQNPKLEFVSRIHSFIDFLKEILRARSSNMYFYQKIQLRFDAFIMGITQSHPRLILSDKHFVRSLKSTCKHVVHSSQDSLEYGFSIEHIQKILERQKGQDLACFVKGGVLNEIIRKCQSGWLAQALKCLCDVEKEIRYALPGFLDQFFGNFQSLLMYIESKLDGLLYTLKQSVTERITEIHDMEIDSPATWDKENLDAIVGSYHDSIEDFIKPLRKHIKLVPRQTNSDFGSFGFGSTTSQKPSTMPVCNSFGQTCPTKTRDQQPKPPSNRTEPTPMSGSTASLQSSSKQTTCSFGQSTTSIDASNIIDPKVCLAFEMSAAYYRVAQLRFGDIIPMIIYRYFVMKFVSSLESLLIQECDVLNDTSILPLLAEDPTLVEARKACTAQITRLNELRDAIFNYV</sequence>
<gene>
    <name evidence="1" type="ORF">DSO57_1026775</name>
</gene>